<accession>A0A6N7S1T9</accession>
<feature type="domain" description="ANTAR" evidence="1">
    <location>
        <begin position="120"/>
        <end position="174"/>
    </location>
</feature>
<dbReference type="SUPFAM" id="SSF52172">
    <property type="entry name" value="CheY-like"/>
    <property type="match status" value="1"/>
</dbReference>
<dbReference type="AlphaFoldDB" id="A0A6N7S1T9"/>
<dbReference type="InterPro" id="IPR005561">
    <property type="entry name" value="ANTAR"/>
</dbReference>
<evidence type="ECO:0000313" key="4">
    <source>
        <dbReference type="Proteomes" id="UP000433575"/>
    </source>
</evidence>
<name>A0A6N7S1T9_9FIRM</name>
<dbReference type="EMBL" id="WKPI01000001">
    <property type="protein sequence ID" value="MSC31616.1"/>
    <property type="molecule type" value="Genomic_DNA"/>
</dbReference>
<dbReference type="SMART" id="SM01012">
    <property type="entry name" value="ANTAR"/>
    <property type="match status" value="1"/>
</dbReference>
<dbReference type="GO" id="GO:0003723">
    <property type="term" value="F:RNA binding"/>
    <property type="evidence" value="ECO:0007669"/>
    <property type="project" value="InterPro"/>
</dbReference>
<dbReference type="Proteomes" id="UP000480929">
    <property type="component" value="Unassembled WGS sequence"/>
</dbReference>
<comment type="caution">
    <text evidence="2">The sequence shown here is derived from an EMBL/GenBank/DDBJ whole genome shotgun (WGS) entry which is preliminary data.</text>
</comment>
<reference evidence="4 5" key="1">
    <citation type="journal article" date="2019" name="Nat. Med.">
        <title>A library of human gut bacterial isolates paired with longitudinal multiomics data enables mechanistic microbiome research.</title>
        <authorList>
            <person name="Poyet M."/>
            <person name="Groussin M."/>
            <person name="Gibbons S.M."/>
            <person name="Avila-Pacheco J."/>
            <person name="Jiang X."/>
            <person name="Kearney S.M."/>
            <person name="Perrotta A.R."/>
            <person name="Berdy B."/>
            <person name="Zhao S."/>
            <person name="Lieberman T.D."/>
            <person name="Swanson P.K."/>
            <person name="Smith M."/>
            <person name="Roesemann S."/>
            <person name="Alexander J.E."/>
            <person name="Rich S.A."/>
            <person name="Livny J."/>
            <person name="Vlamakis H."/>
            <person name="Clish C."/>
            <person name="Bullock K."/>
            <person name="Deik A."/>
            <person name="Scott J."/>
            <person name="Pierce K.A."/>
            <person name="Xavier R.J."/>
            <person name="Alm E.J."/>
        </authorList>
    </citation>
    <scope>NUCLEOTIDE SEQUENCE [LARGE SCALE GENOMIC DNA]</scope>
    <source>
        <strain evidence="2 4">BIOML-A4</strain>
        <strain evidence="3 5">BIOML-A5</strain>
    </source>
</reference>
<evidence type="ECO:0000313" key="3">
    <source>
        <dbReference type="EMBL" id="MSC31616.1"/>
    </source>
</evidence>
<dbReference type="RefSeq" id="WP_051032534.1">
    <property type="nucleotide sequence ID" value="NZ_CABKSC010000002.1"/>
</dbReference>
<gene>
    <name evidence="3" type="ORF">GKD88_00545</name>
    <name evidence="2" type="ORF">GKE08_00540</name>
</gene>
<dbReference type="GeneID" id="42458268"/>
<evidence type="ECO:0000313" key="2">
    <source>
        <dbReference type="EMBL" id="MSA87821.1"/>
    </source>
</evidence>
<evidence type="ECO:0000313" key="5">
    <source>
        <dbReference type="Proteomes" id="UP000480929"/>
    </source>
</evidence>
<evidence type="ECO:0000259" key="1">
    <source>
        <dbReference type="SMART" id="SM01012"/>
    </source>
</evidence>
<dbReference type="InterPro" id="IPR036388">
    <property type="entry name" value="WH-like_DNA-bd_sf"/>
</dbReference>
<keyword evidence="5" id="KW-1185">Reference proteome</keyword>
<protein>
    <submittedName>
        <fullName evidence="2">ANTAR domain-containing protein</fullName>
    </submittedName>
</protein>
<dbReference type="Gene3D" id="1.10.10.10">
    <property type="entry name" value="Winged helix-like DNA-binding domain superfamily/Winged helix DNA-binding domain"/>
    <property type="match status" value="1"/>
</dbReference>
<dbReference type="Pfam" id="PF03861">
    <property type="entry name" value="ANTAR"/>
    <property type="match status" value="1"/>
</dbReference>
<dbReference type="EMBL" id="WKPJ01000001">
    <property type="protein sequence ID" value="MSA87821.1"/>
    <property type="molecule type" value="Genomic_DNA"/>
</dbReference>
<sequence length="180" mass="20188">MLRVLLVNNALSAQARLISLIHRCGWQLSQQVSTLSAACIQLNQAGAELVLVDIPSQEETALSQLAEMAAKFPDTYFLFWVSKKPNAELSARNVIVCLRPLRLDGVLKQISEQAPELLQRSPKLKNLAEQIRQIAQAKRVLIESGMSEDEAHHTLEKMAMNQRISRCEAALQVIKTYQQE</sequence>
<proteinExistence type="predicted"/>
<dbReference type="Proteomes" id="UP000433575">
    <property type="component" value="Unassembled WGS sequence"/>
</dbReference>
<organism evidence="2 4">
    <name type="scientific">Holdemania massiliensis</name>
    <dbReference type="NCBI Taxonomy" id="1468449"/>
    <lineage>
        <taxon>Bacteria</taxon>
        <taxon>Bacillati</taxon>
        <taxon>Bacillota</taxon>
        <taxon>Erysipelotrichia</taxon>
        <taxon>Erysipelotrichales</taxon>
        <taxon>Erysipelotrichaceae</taxon>
        <taxon>Holdemania</taxon>
    </lineage>
</organism>
<dbReference type="OrthoDB" id="9808843at2"/>
<dbReference type="InterPro" id="IPR011006">
    <property type="entry name" value="CheY-like_superfamily"/>
</dbReference>